<protein>
    <submittedName>
        <fullName evidence="1">Uncharacterized protein</fullName>
    </submittedName>
</protein>
<evidence type="ECO:0000313" key="2">
    <source>
        <dbReference type="Proteomes" id="UP001151760"/>
    </source>
</evidence>
<reference evidence="1" key="1">
    <citation type="journal article" date="2022" name="Int. J. Mol. Sci.">
        <title>Draft Genome of Tanacetum Coccineum: Genomic Comparison of Closely Related Tanacetum-Family Plants.</title>
        <authorList>
            <person name="Yamashiro T."/>
            <person name="Shiraishi A."/>
            <person name="Nakayama K."/>
            <person name="Satake H."/>
        </authorList>
    </citation>
    <scope>NUCLEOTIDE SEQUENCE</scope>
</reference>
<keyword evidence="2" id="KW-1185">Reference proteome</keyword>
<gene>
    <name evidence="1" type="ORF">Tco_0988220</name>
</gene>
<proteinExistence type="predicted"/>
<evidence type="ECO:0000313" key="1">
    <source>
        <dbReference type="EMBL" id="GJT53166.1"/>
    </source>
</evidence>
<name>A0ABQ5EQA8_9ASTR</name>
<comment type="caution">
    <text evidence="1">The sequence shown here is derived from an EMBL/GenBank/DDBJ whole genome shotgun (WGS) entry which is preliminary data.</text>
</comment>
<organism evidence="1 2">
    <name type="scientific">Tanacetum coccineum</name>
    <dbReference type="NCBI Taxonomy" id="301880"/>
    <lineage>
        <taxon>Eukaryota</taxon>
        <taxon>Viridiplantae</taxon>
        <taxon>Streptophyta</taxon>
        <taxon>Embryophyta</taxon>
        <taxon>Tracheophyta</taxon>
        <taxon>Spermatophyta</taxon>
        <taxon>Magnoliopsida</taxon>
        <taxon>eudicotyledons</taxon>
        <taxon>Gunneridae</taxon>
        <taxon>Pentapetalae</taxon>
        <taxon>asterids</taxon>
        <taxon>campanulids</taxon>
        <taxon>Asterales</taxon>
        <taxon>Asteraceae</taxon>
        <taxon>Asteroideae</taxon>
        <taxon>Anthemideae</taxon>
        <taxon>Anthemidinae</taxon>
        <taxon>Tanacetum</taxon>
    </lineage>
</organism>
<accession>A0ABQ5EQA8</accession>
<sequence>MIEQGIRLRLDDPATAKGRGYAGELTWCIGEGNHQQVRVSYVCKCHSLSQGGECRTRIPVAGGNSLQNVTCFGCGNLGN</sequence>
<dbReference type="EMBL" id="BQNB010016562">
    <property type="protein sequence ID" value="GJT53166.1"/>
    <property type="molecule type" value="Genomic_DNA"/>
</dbReference>
<reference evidence="1" key="2">
    <citation type="submission" date="2022-01" db="EMBL/GenBank/DDBJ databases">
        <authorList>
            <person name="Yamashiro T."/>
            <person name="Shiraishi A."/>
            <person name="Satake H."/>
            <person name="Nakayama K."/>
        </authorList>
    </citation>
    <scope>NUCLEOTIDE SEQUENCE</scope>
</reference>
<dbReference type="Proteomes" id="UP001151760">
    <property type="component" value="Unassembled WGS sequence"/>
</dbReference>